<dbReference type="EMBL" id="HG735898">
    <property type="protein sequence ID" value="CDJ36397.1"/>
    <property type="molecule type" value="Genomic_DNA"/>
</dbReference>
<dbReference type="GO" id="GO:0005524">
    <property type="term" value="F:ATP binding"/>
    <property type="evidence" value="ECO:0007669"/>
    <property type="project" value="UniProtKB-KW"/>
</dbReference>
<reference evidence="6" key="2">
    <citation type="submission" date="2013-10" db="EMBL/GenBank/DDBJ databases">
        <authorList>
            <person name="Aslett M."/>
        </authorList>
    </citation>
    <scope>NUCLEOTIDE SEQUENCE [LARGE SCALE GENOMIC DNA]</scope>
    <source>
        <strain evidence="6">Houghton</strain>
    </source>
</reference>
<dbReference type="Proteomes" id="UP000030744">
    <property type="component" value="Unassembled WGS sequence"/>
</dbReference>
<dbReference type="Pfam" id="PF02359">
    <property type="entry name" value="CDC48_N"/>
    <property type="match status" value="1"/>
</dbReference>
<proteinExistence type="predicted"/>
<feature type="domain" description="CDC48 N-terminal subdomain" evidence="5">
    <location>
        <begin position="47"/>
        <end position="130"/>
    </location>
</feature>
<feature type="region of interest" description="Disordered" evidence="3">
    <location>
        <begin position="1"/>
        <end position="48"/>
    </location>
</feature>
<protein>
    <submittedName>
        <fullName evidence="6">AGAP005630-PA, related</fullName>
    </submittedName>
</protein>
<evidence type="ECO:0000259" key="5">
    <source>
        <dbReference type="SMART" id="SM01073"/>
    </source>
</evidence>
<feature type="compositionally biased region" description="Low complexity" evidence="3">
    <location>
        <begin position="19"/>
        <end position="38"/>
    </location>
</feature>
<organism evidence="6 7">
    <name type="scientific">Eimeria mitis</name>
    <dbReference type="NCBI Taxonomy" id="44415"/>
    <lineage>
        <taxon>Eukaryota</taxon>
        <taxon>Sar</taxon>
        <taxon>Alveolata</taxon>
        <taxon>Apicomplexa</taxon>
        <taxon>Conoidasida</taxon>
        <taxon>Coccidia</taxon>
        <taxon>Eucoccidiorida</taxon>
        <taxon>Eimeriorina</taxon>
        <taxon>Eimeriidae</taxon>
        <taxon>Eimeria</taxon>
    </lineage>
</organism>
<feature type="domain" description="CDC48" evidence="4">
    <location>
        <begin position="147"/>
        <end position="213"/>
    </location>
</feature>
<dbReference type="RefSeq" id="XP_037878685.1">
    <property type="nucleotide sequence ID" value="XM_038022831.1"/>
</dbReference>
<dbReference type="OrthoDB" id="2906539at2759"/>
<evidence type="ECO:0000256" key="3">
    <source>
        <dbReference type="SAM" id="MobiDB-lite"/>
    </source>
</evidence>
<name>U6KJH4_9EIME</name>
<dbReference type="InterPro" id="IPR029067">
    <property type="entry name" value="CDC48_domain_2-like_sf"/>
</dbReference>
<dbReference type="Gene3D" id="2.40.40.20">
    <property type="match status" value="1"/>
</dbReference>
<dbReference type="SMART" id="SM01073">
    <property type="entry name" value="CDC48_N"/>
    <property type="match status" value="1"/>
</dbReference>
<keyword evidence="2" id="KW-0067">ATP-binding</keyword>
<dbReference type="InterPro" id="IPR003338">
    <property type="entry name" value="CDC4_N-term_subdom"/>
</dbReference>
<evidence type="ECO:0000313" key="7">
    <source>
        <dbReference type="Proteomes" id="UP000030744"/>
    </source>
</evidence>
<dbReference type="Pfam" id="PF02933">
    <property type="entry name" value="CDC48_2"/>
    <property type="match status" value="1"/>
</dbReference>
<accession>U6KJH4</accession>
<dbReference type="SUPFAM" id="SSF54585">
    <property type="entry name" value="Cdc48 domain 2-like"/>
    <property type="match status" value="1"/>
</dbReference>
<dbReference type="FunFam" id="3.10.330.10:FF:000001">
    <property type="entry name" value="Cell division control 48"/>
    <property type="match status" value="1"/>
</dbReference>
<evidence type="ECO:0000256" key="2">
    <source>
        <dbReference type="ARBA" id="ARBA00022840"/>
    </source>
</evidence>
<dbReference type="AlphaFoldDB" id="U6KJH4"/>
<dbReference type="SMART" id="SM01072">
    <property type="entry name" value="CDC48_2"/>
    <property type="match status" value="1"/>
</dbReference>
<keyword evidence="7" id="KW-1185">Reference proteome</keyword>
<gene>
    <name evidence="6" type="ORF">EMH_0083160</name>
</gene>
<dbReference type="InterPro" id="IPR009010">
    <property type="entry name" value="Asp_de-COase-like_dom_sf"/>
</dbReference>
<evidence type="ECO:0000313" key="6">
    <source>
        <dbReference type="EMBL" id="CDJ36397.1"/>
    </source>
</evidence>
<evidence type="ECO:0000256" key="1">
    <source>
        <dbReference type="ARBA" id="ARBA00022741"/>
    </source>
</evidence>
<dbReference type="SUPFAM" id="SSF50692">
    <property type="entry name" value="ADC-like"/>
    <property type="match status" value="1"/>
</dbReference>
<evidence type="ECO:0000259" key="4">
    <source>
        <dbReference type="SMART" id="SM01072"/>
    </source>
</evidence>
<sequence>MTEETPSSGGPAAGGAGGAPAAPAGNKKADANAAANQPPKKKRSPNRLVVEEAINDDNSVVALNPSRMETLQIFRGDTVLLRGKMRHDTVCVVLADQDLDEGKIRLNKVVRKNLRVRLGDIVHVSACADCPYGKRIHVLPLDDTIEGITGNLFEIYLKPYFMEAYRPVRKNDLFLVRGGFRPVEFKVVGVDPGEFCIVAPDTVIHCEGEPVKREEEERLDEIGYEDIGRAVTGIAASLMRPLDSRPRQMFG</sequence>
<keyword evidence="1" id="KW-0547">Nucleotide-binding</keyword>
<dbReference type="GeneID" id="60404370"/>
<dbReference type="FunFam" id="2.40.40.20:FF:000003">
    <property type="entry name" value="Transitional endoplasmic reticulum ATPase"/>
    <property type="match status" value="1"/>
</dbReference>
<dbReference type="InterPro" id="IPR004201">
    <property type="entry name" value="Cdc48_dom2"/>
</dbReference>
<dbReference type="VEuPathDB" id="ToxoDB:EMH_0083160"/>
<reference evidence="6" key="1">
    <citation type="submission" date="2013-10" db="EMBL/GenBank/DDBJ databases">
        <title>Genomic analysis of the causative agents of coccidiosis in chickens.</title>
        <authorList>
            <person name="Reid A.J."/>
            <person name="Blake D."/>
            <person name="Billington K."/>
            <person name="Browne H."/>
            <person name="Dunn M."/>
            <person name="Hung S."/>
            <person name="Kawahara F."/>
            <person name="Miranda-Saavedra D."/>
            <person name="Mourier T."/>
            <person name="Nagra H."/>
            <person name="Otto T.D."/>
            <person name="Rawlings N."/>
            <person name="Sanchez A."/>
            <person name="Sanders M."/>
            <person name="Subramaniam C."/>
            <person name="Tay Y."/>
            <person name="Dear P."/>
            <person name="Doerig C."/>
            <person name="Gruber A."/>
            <person name="Parkinson J."/>
            <person name="Shirley M."/>
            <person name="Wan K.L."/>
            <person name="Berriman M."/>
            <person name="Tomley F."/>
            <person name="Pain A."/>
        </authorList>
    </citation>
    <scope>NUCLEOTIDE SEQUENCE [LARGE SCALE GENOMIC DNA]</scope>
    <source>
        <strain evidence="6">Houghton</strain>
    </source>
</reference>
<dbReference type="Gene3D" id="3.10.330.10">
    <property type="match status" value="1"/>
</dbReference>